<evidence type="ECO:0000313" key="3">
    <source>
        <dbReference type="EMBL" id="KAF6825433.1"/>
    </source>
</evidence>
<feature type="compositionally biased region" description="Polar residues" evidence="1">
    <location>
        <begin position="109"/>
        <end position="120"/>
    </location>
</feature>
<dbReference type="Proteomes" id="UP000639643">
    <property type="component" value="Unassembled WGS sequence"/>
</dbReference>
<keyword evidence="2" id="KW-0812">Transmembrane</keyword>
<accession>A0A8H6K645</accession>
<gene>
    <name evidence="3" type="ORF">CMUS01_09823</name>
</gene>
<name>A0A8H6K645_9PEZI</name>
<feature type="compositionally biased region" description="Basic and acidic residues" evidence="1">
    <location>
        <begin position="306"/>
        <end position="317"/>
    </location>
</feature>
<keyword evidence="4" id="KW-1185">Reference proteome</keyword>
<feature type="compositionally biased region" description="Pro residues" evidence="1">
    <location>
        <begin position="209"/>
        <end position="228"/>
    </location>
</feature>
<feature type="compositionally biased region" description="Basic residues" evidence="1">
    <location>
        <begin position="409"/>
        <end position="418"/>
    </location>
</feature>
<feature type="region of interest" description="Disordered" evidence="1">
    <location>
        <begin position="105"/>
        <end position="125"/>
    </location>
</feature>
<feature type="region of interest" description="Disordered" evidence="1">
    <location>
        <begin position="190"/>
        <end position="252"/>
    </location>
</feature>
<organism evidence="3 4">
    <name type="scientific">Colletotrichum musicola</name>
    <dbReference type="NCBI Taxonomy" id="2175873"/>
    <lineage>
        <taxon>Eukaryota</taxon>
        <taxon>Fungi</taxon>
        <taxon>Dikarya</taxon>
        <taxon>Ascomycota</taxon>
        <taxon>Pezizomycotina</taxon>
        <taxon>Sordariomycetes</taxon>
        <taxon>Hypocreomycetidae</taxon>
        <taxon>Glomerellales</taxon>
        <taxon>Glomerellaceae</taxon>
        <taxon>Colletotrichum</taxon>
        <taxon>Colletotrichum orchidearum species complex</taxon>
    </lineage>
</organism>
<feature type="compositionally biased region" description="Polar residues" evidence="1">
    <location>
        <begin position="293"/>
        <end position="302"/>
    </location>
</feature>
<evidence type="ECO:0000313" key="4">
    <source>
        <dbReference type="Proteomes" id="UP000639643"/>
    </source>
</evidence>
<proteinExistence type="predicted"/>
<feature type="compositionally biased region" description="Basic and acidic residues" evidence="1">
    <location>
        <begin position="371"/>
        <end position="392"/>
    </location>
</feature>
<comment type="caution">
    <text evidence="3">The sequence shown here is derived from an EMBL/GenBank/DDBJ whole genome shotgun (WGS) entry which is preliminary data.</text>
</comment>
<evidence type="ECO:0000256" key="2">
    <source>
        <dbReference type="SAM" id="Phobius"/>
    </source>
</evidence>
<dbReference type="AlphaFoldDB" id="A0A8H6K645"/>
<reference evidence="3" key="1">
    <citation type="journal article" date="2020" name="Phytopathology">
        <title>Genome Sequence Resources of Colletotrichum truncatum, C. plurivorum, C. musicola, and C. sojae: Four Species Pathogenic to Soybean (Glycine max).</title>
        <authorList>
            <person name="Rogerio F."/>
            <person name="Boufleur T.R."/>
            <person name="Ciampi-Guillardi M."/>
            <person name="Sukno S.A."/>
            <person name="Thon M.R."/>
            <person name="Massola Junior N.S."/>
            <person name="Baroncelli R."/>
        </authorList>
    </citation>
    <scope>NUCLEOTIDE SEQUENCE</scope>
    <source>
        <strain evidence="3">LFN0074</strain>
    </source>
</reference>
<feature type="transmembrane region" description="Helical" evidence="2">
    <location>
        <begin position="59"/>
        <end position="80"/>
    </location>
</feature>
<feature type="compositionally biased region" description="Low complexity" evidence="1">
    <location>
        <begin position="272"/>
        <end position="283"/>
    </location>
</feature>
<protein>
    <submittedName>
        <fullName evidence="3">Uncharacterized protein</fullName>
    </submittedName>
</protein>
<keyword evidence="2" id="KW-1133">Transmembrane helix</keyword>
<keyword evidence="2" id="KW-0472">Membrane</keyword>
<sequence length="475" mass="52492">MPPIPPTAIGSGIPSWRFKDPDILTPRQAEEPSNSIPPVSPDTNFHCFGWTCLTSGQQAGILVCVTVVFFALAFAIWFFLRSKKKKKEWVDENFVLVRRPRQRKIKPKTNGSKSGYTRPSTPFRHNGLSVRAQAPHLIITPPTFVHVPPPPPPPVPVPVPMPMPMPFPPHQPIPIYPVAYQPSYQHGMPIQPVLQHQGNPPASVFPPTGQRPPPQQPQPQPKPQPPPQGQTQNPYLTHHRGNQRHPQLVKRPSLARRLFGVFVPPVGRASTIASSDSASIRAQSPRESHRSRVSATSLSTPPSLEPRMEKTSQRSPEKQGPASPAMATVHSDDFIPPSNCLRGLSDQRRAEAAETLNDDTVKEGPVTPQRDAGEAKFRDKGQEARTRFEQETPTRTSQSAVQPREGIHHSPRNVKPGRRCVSSDMDALISKLTNVSALKKTIRPVDAIRPNSPKAETGTPAIVKSVFRSRTRSVY</sequence>
<dbReference type="EMBL" id="WIGM01000430">
    <property type="protein sequence ID" value="KAF6825433.1"/>
    <property type="molecule type" value="Genomic_DNA"/>
</dbReference>
<evidence type="ECO:0000256" key="1">
    <source>
        <dbReference type="SAM" id="MobiDB-lite"/>
    </source>
</evidence>
<dbReference type="OrthoDB" id="4850234at2759"/>
<feature type="region of interest" description="Disordered" evidence="1">
    <location>
        <begin position="272"/>
        <end position="419"/>
    </location>
</feature>